<sequence>MDAHADTTARSPSPKNDAEEVTADVVLLGWADGDIRYVSKYVCIYAKELRAWSTATKGDDYGNQRPIKWTEFAIGSKTVQLLKSFASSHADIEPLYQFLLDGGHLHPEDEAAVLADPSTPSRPLVFHIFSNGGVNTLAILLNLVQHRHMRLTNVRALLLDSCPTPISKMAAWGGAGVYTDMLLPTKYTPRALRAVVQGITFGVMHLSHAITVGLFGCTPRIDANFETLVAHPALRSVPRLLLYSQDDELVSAESVRLAAQKMREAGYAEVVEEHDFGDSAHVQHYRKYPAEYVRVVGEFLQRAGVADEVSARGDQE</sequence>
<evidence type="ECO:0000256" key="3">
    <source>
        <dbReference type="ARBA" id="ARBA00022989"/>
    </source>
</evidence>
<evidence type="ECO:0000256" key="2">
    <source>
        <dbReference type="ARBA" id="ARBA00022692"/>
    </source>
</evidence>
<evidence type="ECO:0008006" key="9">
    <source>
        <dbReference type="Google" id="ProtNLM"/>
    </source>
</evidence>
<evidence type="ECO:0000313" key="8">
    <source>
        <dbReference type="Proteomes" id="UP000054350"/>
    </source>
</evidence>
<evidence type="ECO:0000256" key="6">
    <source>
        <dbReference type="ARBA" id="ARBA00034303"/>
    </source>
</evidence>
<dbReference type="GO" id="GO:0005640">
    <property type="term" value="C:nuclear outer membrane"/>
    <property type="evidence" value="ECO:0007669"/>
    <property type="project" value="UniProtKB-SubCell"/>
</dbReference>
<evidence type="ECO:0000256" key="1">
    <source>
        <dbReference type="ARBA" id="ARBA00007387"/>
    </source>
</evidence>
<dbReference type="VEuPathDB" id="FungiDB:AMAG_08131"/>
<dbReference type="InterPro" id="IPR008547">
    <property type="entry name" value="DUF829_TMEM53"/>
</dbReference>
<organism evidence="7 8">
    <name type="scientific">Allomyces macrogynus (strain ATCC 38327)</name>
    <name type="common">Allomyces javanicus var. macrogynus</name>
    <dbReference type="NCBI Taxonomy" id="578462"/>
    <lineage>
        <taxon>Eukaryota</taxon>
        <taxon>Fungi</taxon>
        <taxon>Fungi incertae sedis</taxon>
        <taxon>Blastocladiomycota</taxon>
        <taxon>Blastocladiomycetes</taxon>
        <taxon>Blastocladiales</taxon>
        <taxon>Blastocladiaceae</taxon>
        <taxon>Allomyces</taxon>
    </lineage>
</organism>
<keyword evidence="3" id="KW-1133">Transmembrane helix</keyword>
<comment type="similarity">
    <text evidence="1">Belongs to the TMEM53 family.</text>
</comment>
<reference evidence="8" key="2">
    <citation type="submission" date="2009-11" db="EMBL/GenBank/DDBJ databases">
        <title>The Genome Sequence of Allomyces macrogynus strain ATCC 38327.</title>
        <authorList>
            <consortium name="The Broad Institute Genome Sequencing Platform"/>
            <person name="Russ C."/>
            <person name="Cuomo C."/>
            <person name="Shea T."/>
            <person name="Young S.K."/>
            <person name="Zeng Q."/>
            <person name="Koehrsen M."/>
            <person name="Haas B."/>
            <person name="Borodovsky M."/>
            <person name="Guigo R."/>
            <person name="Alvarado L."/>
            <person name="Berlin A."/>
            <person name="Borenstein D."/>
            <person name="Chen Z."/>
            <person name="Engels R."/>
            <person name="Freedman E."/>
            <person name="Gellesch M."/>
            <person name="Goldberg J."/>
            <person name="Griggs A."/>
            <person name="Gujja S."/>
            <person name="Heiman D."/>
            <person name="Hepburn T."/>
            <person name="Howarth C."/>
            <person name="Jen D."/>
            <person name="Larson L."/>
            <person name="Lewis B."/>
            <person name="Mehta T."/>
            <person name="Park D."/>
            <person name="Pearson M."/>
            <person name="Roberts A."/>
            <person name="Saif S."/>
            <person name="Shenoy N."/>
            <person name="Sisk P."/>
            <person name="Stolte C."/>
            <person name="Sykes S."/>
            <person name="Walk T."/>
            <person name="White J."/>
            <person name="Yandava C."/>
            <person name="Burger G."/>
            <person name="Gray M.W."/>
            <person name="Holland P.W.H."/>
            <person name="King N."/>
            <person name="Lang F.B.F."/>
            <person name="Roger A.J."/>
            <person name="Ruiz-Trillo I."/>
            <person name="Lander E."/>
            <person name="Nusbaum C."/>
        </authorList>
    </citation>
    <scope>NUCLEOTIDE SEQUENCE [LARGE SCALE GENOMIC DNA]</scope>
    <source>
        <strain evidence="8">ATCC 38327</strain>
    </source>
</reference>
<accession>A0A0L0SKD8</accession>
<dbReference type="eggNOG" id="KOG2521">
    <property type="taxonomic scope" value="Eukaryota"/>
</dbReference>
<dbReference type="PANTHER" id="PTHR12265:SF30">
    <property type="entry name" value="TRANSMEMBRANE PROTEIN 53"/>
    <property type="match status" value="1"/>
</dbReference>
<proteinExistence type="inferred from homology"/>
<comment type="subcellular location">
    <subcellularLocation>
        <location evidence="6">Nucleus outer membrane</location>
        <topology evidence="6">Single-pass membrane protein</topology>
    </subcellularLocation>
</comment>
<evidence type="ECO:0000256" key="4">
    <source>
        <dbReference type="ARBA" id="ARBA00023136"/>
    </source>
</evidence>
<name>A0A0L0SKD8_ALLM3</name>
<keyword evidence="5" id="KW-0539">Nucleus</keyword>
<protein>
    <recommendedName>
        <fullName evidence="9">DUF829 domain-containing protein</fullName>
    </recommendedName>
</protein>
<dbReference type="PANTHER" id="PTHR12265">
    <property type="entry name" value="TRANSMEMBRANE PROTEIN 53"/>
    <property type="match status" value="1"/>
</dbReference>
<keyword evidence="8" id="KW-1185">Reference proteome</keyword>
<evidence type="ECO:0000256" key="5">
    <source>
        <dbReference type="ARBA" id="ARBA00023242"/>
    </source>
</evidence>
<keyword evidence="4" id="KW-0472">Membrane</keyword>
<keyword evidence="2" id="KW-0812">Transmembrane</keyword>
<dbReference type="InterPro" id="IPR029058">
    <property type="entry name" value="AB_hydrolase_fold"/>
</dbReference>
<dbReference type="OrthoDB" id="77878at2759"/>
<dbReference type="SUPFAM" id="SSF53474">
    <property type="entry name" value="alpha/beta-Hydrolases"/>
    <property type="match status" value="1"/>
</dbReference>
<gene>
    <name evidence="7" type="ORF">AMAG_08131</name>
</gene>
<dbReference type="AlphaFoldDB" id="A0A0L0SKD8"/>
<dbReference type="Pfam" id="PF05705">
    <property type="entry name" value="DUF829"/>
    <property type="match status" value="1"/>
</dbReference>
<dbReference type="Proteomes" id="UP000054350">
    <property type="component" value="Unassembled WGS sequence"/>
</dbReference>
<evidence type="ECO:0000313" key="7">
    <source>
        <dbReference type="EMBL" id="KNE62957.1"/>
    </source>
</evidence>
<reference evidence="7 8" key="1">
    <citation type="submission" date="2009-11" db="EMBL/GenBank/DDBJ databases">
        <title>Annotation of Allomyces macrogynus ATCC 38327.</title>
        <authorList>
            <consortium name="The Broad Institute Genome Sequencing Platform"/>
            <person name="Russ C."/>
            <person name="Cuomo C."/>
            <person name="Burger G."/>
            <person name="Gray M.W."/>
            <person name="Holland P.W.H."/>
            <person name="King N."/>
            <person name="Lang F.B.F."/>
            <person name="Roger A.J."/>
            <person name="Ruiz-Trillo I."/>
            <person name="Young S.K."/>
            <person name="Zeng Q."/>
            <person name="Gargeya S."/>
            <person name="Fitzgerald M."/>
            <person name="Haas B."/>
            <person name="Abouelleil A."/>
            <person name="Alvarado L."/>
            <person name="Arachchi H.M."/>
            <person name="Berlin A."/>
            <person name="Chapman S.B."/>
            <person name="Gearin G."/>
            <person name="Goldberg J."/>
            <person name="Griggs A."/>
            <person name="Gujja S."/>
            <person name="Hansen M."/>
            <person name="Heiman D."/>
            <person name="Howarth C."/>
            <person name="Larimer J."/>
            <person name="Lui A."/>
            <person name="MacDonald P.J.P."/>
            <person name="McCowen C."/>
            <person name="Montmayeur A."/>
            <person name="Murphy C."/>
            <person name="Neiman D."/>
            <person name="Pearson M."/>
            <person name="Priest M."/>
            <person name="Roberts A."/>
            <person name="Saif S."/>
            <person name="Shea T."/>
            <person name="Sisk P."/>
            <person name="Stolte C."/>
            <person name="Sykes S."/>
            <person name="Wortman J."/>
            <person name="Nusbaum C."/>
            <person name="Birren B."/>
        </authorList>
    </citation>
    <scope>NUCLEOTIDE SEQUENCE [LARGE SCALE GENOMIC DNA]</scope>
    <source>
        <strain evidence="7 8">ATCC 38327</strain>
    </source>
</reference>
<dbReference type="EMBL" id="GG745341">
    <property type="protein sequence ID" value="KNE62957.1"/>
    <property type="molecule type" value="Genomic_DNA"/>
</dbReference>